<sequence length="106" mass="12052">MTLVVKDERRVSSTGTVDEPSMAYGKASYDDHAAIDLGTRNEVNETVTERLQRLTRPMACTSDERHIMTKVDDCDVAVMSILRSVGARESAWRRFCQEESRIVNRE</sequence>
<accession>A0A0D1CSG0</accession>
<dbReference type="InParanoid" id="A0A0D1CSG0"/>
<proteinExistence type="predicted"/>
<dbReference type="Proteomes" id="UP000000561">
    <property type="component" value="Chromosome 6"/>
</dbReference>
<keyword evidence="3" id="KW-1185">Reference proteome</keyword>
<feature type="compositionally biased region" description="Basic and acidic residues" evidence="1">
    <location>
        <begin position="1"/>
        <end position="11"/>
    </location>
</feature>
<organism evidence="2 3">
    <name type="scientific">Mycosarcoma maydis</name>
    <name type="common">Corn smut fungus</name>
    <name type="synonym">Ustilago maydis</name>
    <dbReference type="NCBI Taxonomy" id="5270"/>
    <lineage>
        <taxon>Eukaryota</taxon>
        <taxon>Fungi</taxon>
        <taxon>Dikarya</taxon>
        <taxon>Basidiomycota</taxon>
        <taxon>Ustilaginomycotina</taxon>
        <taxon>Ustilaginomycetes</taxon>
        <taxon>Ustilaginales</taxon>
        <taxon>Ustilaginaceae</taxon>
        <taxon>Mycosarcoma</taxon>
    </lineage>
</organism>
<dbReference type="VEuPathDB" id="FungiDB:UMAG_02789"/>
<feature type="region of interest" description="Disordered" evidence="1">
    <location>
        <begin position="1"/>
        <end position="23"/>
    </location>
</feature>
<dbReference type="RefSeq" id="XP_011389141.1">
    <property type="nucleotide sequence ID" value="XM_011390839.1"/>
</dbReference>
<evidence type="ECO:0000313" key="3">
    <source>
        <dbReference type="Proteomes" id="UP000000561"/>
    </source>
</evidence>
<name>A0A0D1CSG0_MYCMD</name>
<protein>
    <submittedName>
        <fullName evidence="2">Uncharacterized protein</fullName>
    </submittedName>
</protein>
<dbReference type="GeneID" id="23563451"/>
<reference evidence="2 3" key="1">
    <citation type="journal article" date="2006" name="Nature">
        <title>Insights from the genome of the biotrophic fungal plant pathogen Ustilago maydis.</title>
        <authorList>
            <person name="Kamper J."/>
            <person name="Kahmann R."/>
            <person name="Bolker M."/>
            <person name="Ma L.J."/>
            <person name="Brefort T."/>
            <person name="Saville B.J."/>
            <person name="Banuett F."/>
            <person name="Kronstad J.W."/>
            <person name="Gold S.E."/>
            <person name="Muller O."/>
            <person name="Perlin M.H."/>
            <person name="Wosten H.A."/>
            <person name="de Vries R."/>
            <person name="Ruiz-Herrera J."/>
            <person name="Reynaga-Pena C.G."/>
            <person name="Snetselaar K."/>
            <person name="McCann M."/>
            <person name="Perez-Martin J."/>
            <person name="Feldbrugge M."/>
            <person name="Basse C.W."/>
            <person name="Steinberg G."/>
            <person name="Ibeas J.I."/>
            <person name="Holloman W."/>
            <person name="Guzman P."/>
            <person name="Farman M."/>
            <person name="Stajich J.E."/>
            <person name="Sentandreu R."/>
            <person name="Gonzalez-Prieto J.M."/>
            <person name="Kennell J.C."/>
            <person name="Molina L."/>
            <person name="Schirawski J."/>
            <person name="Mendoza-Mendoza A."/>
            <person name="Greilinger D."/>
            <person name="Munch K."/>
            <person name="Rossel N."/>
            <person name="Scherer M."/>
            <person name="Vranes M."/>
            <person name="Ladendorf O."/>
            <person name="Vincon V."/>
            <person name="Fuchs U."/>
            <person name="Sandrock B."/>
            <person name="Meng S."/>
            <person name="Ho E.C."/>
            <person name="Cahill M.J."/>
            <person name="Boyce K.J."/>
            <person name="Klose J."/>
            <person name="Klosterman S.J."/>
            <person name="Deelstra H.J."/>
            <person name="Ortiz-Castellanos L."/>
            <person name="Li W."/>
            <person name="Sanchez-Alonso P."/>
            <person name="Schreier P.H."/>
            <person name="Hauser-Hahn I."/>
            <person name="Vaupel M."/>
            <person name="Koopmann E."/>
            <person name="Friedrich G."/>
            <person name="Voss H."/>
            <person name="Schluter T."/>
            <person name="Margolis J."/>
            <person name="Platt D."/>
            <person name="Swimmer C."/>
            <person name="Gnirke A."/>
            <person name="Chen F."/>
            <person name="Vysotskaia V."/>
            <person name="Mannhaupt G."/>
            <person name="Guldener U."/>
            <person name="Munsterkotter M."/>
            <person name="Haase D."/>
            <person name="Oesterheld M."/>
            <person name="Mewes H.W."/>
            <person name="Mauceli E.W."/>
            <person name="DeCaprio D."/>
            <person name="Wade C.M."/>
            <person name="Butler J."/>
            <person name="Young S."/>
            <person name="Jaffe D.B."/>
            <person name="Calvo S."/>
            <person name="Nusbaum C."/>
            <person name="Galagan J."/>
            <person name="Birren B.W."/>
        </authorList>
    </citation>
    <scope>NUCLEOTIDE SEQUENCE [LARGE SCALE GENOMIC DNA]</scope>
    <source>
        <strain evidence="3">DSM 14603 / FGSC 9021 / UM521</strain>
    </source>
</reference>
<gene>
    <name evidence="2" type="ORF">UMAG_02789</name>
</gene>
<dbReference type="AlphaFoldDB" id="A0A0D1CSG0"/>
<evidence type="ECO:0000313" key="2">
    <source>
        <dbReference type="EMBL" id="KIS69458.1"/>
    </source>
</evidence>
<evidence type="ECO:0000256" key="1">
    <source>
        <dbReference type="SAM" id="MobiDB-lite"/>
    </source>
</evidence>
<dbReference type="EMBL" id="CM003145">
    <property type="protein sequence ID" value="KIS69458.1"/>
    <property type="molecule type" value="Genomic_DNA"/>
</dbReference>
<dbReference type="KEGG" id="uma:UMAG_02789"/>